<feature type="domain" description="ZSWIM1/3 RNaseH-like" evidence="1">
    <location>
        <begin position="184"/>
        <end position="274"/>
    </location>
</feature>
<keyword evidence="3" id="KW-1185">Reference proteome</keyword>
<proteinExistence type="predicted"/>
<dbReference type="InterPro" id="IPR052797">
    <property type="entry name" value="RegFact_GeneExpr_CellDeath"/>
</dbReference>
<evidence type="ECO:0000313" key="2">
    <source>
        <dbReference type="EMBL" id="KAF8763408.1"/>
    </source>
</evidence>
<organism evidence="2 3">
    <name type="scientific">Argiope bruennichi</name>
    <name type="common">Wasp spider</name>
    <name type="synonym">Aranea bruennichi</name>
    <dbReference type="NCBI Taxonomy" id="94029"/>
    <lineage>
        <taxon>Eukaryota</taxon>
        <taxon>Metazoa</taxon>
        <taxon>Ecdysozoa</taxon>
        <taxon>Arthropoda</taxon>
        <taxon>Chelicerata</taxon>
        <taxon>Arachnida</taxon>
        <taxon>Araneae</taxon>
        <taxon>Araneomorphae</taxon>
        <taxon>Entelegynae</taxon>
        <taxon>Araneoidea</taxon>
        <taxon>Araneidae</taxon>
        <taxon>Argiope</taxon>
    </lineage>
</organism>
<reference evidence="2" key="1">
    <citation type="journal article" date="2020" name="bioRxiv">
        <title>Chromosome-level reference genome of the European wasp spider Argiope bruennichi: a resource for studies on range expansion and evolutionary adaptation.</title>
        <authorList>
            <person name="Sheffer M.M."/>
            <person name="Hoppe A."/>
            <person name="Krehenwinkel H."/>
            <person name="Uhl G."/>
            <person name="Kuss A.W."/>
            <person name="Jensen L."/>
            <person name="Jensen C."/>
            <person name="Gillespie R.G."/>
            <person name="Hoff K.J."/>
            <person name="Prost S."/>
        </authorList>
    </citation>
    <scope>NUCLEOTIDE SEQUENCE</scope>
</reference>
<name>A0A8T0DY14_ARGBR</name>
<dbReference type="EMBL" id="JABXBU010002231">
    <property type="protein sequence ID" value="KAF8763408.1"/>
    <property type="molecule type" value="Genomic_DNA"/>
</dbReference>
<dbReference type="PANTHER" id="PTHR33936:SF24">
    <property type="entry name" value="C2H2-TYPE DOMAIN-CONTAINING PROTEIN"/>
    <property type="match status" value="1"/>
</dbReference>
<dbReference type="InterPro" id="IPR048324">
    <property type="entry name" value="ZSWIM1-3_RNaseH-like"/>
</dbReference>
<protein>
    <recommendedName>
        <fullName evidence="1">ZSWIM1/3 RNaseH-like domain-containing protein</fullName>
    </recommendedName>
</protein>
<dbReference type="Proteomes" id="UP000807504">
    <property type="component" value="Unassembled WGS sequence"/>
</dbReference>
<evidence type="ECO:0000259" key="1">
    <source>
        <dbReference type="Pfam" id="PF21056"/>
    </source>
</evidence>
<dbReference type="AlphaFoldDB" id="A0A8T0DY14"/>
<comment type="caution">
    <text evidence="2">The sequence shown here is derived from an EMBL/GenBank/DDBJ whole genome shotgun (WGS) entry which is preliminary data.</text>
</comment>
<reference evidence="2" key="2">
    <citation type="submission" date="2020-06" db="EMBL/GenBank/DDBJ databases">
        <authorList>
            <person name="Sheffer M."/>
        </authorList>
    </citation>
    <scope>NUCLEOTIDE SEQUENCE</scope>
</reference>
<evidence type="ECO:0000313" key="3">
    <source>
        <dbReference type="Proteomes" id="UP000807504"/>
    </source>
</evidence>
<gene>
    <name evidence="2" type="ORF">HNY73_021596</name>
</gene>
<sequence length="398" mass="45242">MRKPCWGFTSHPWRVRSYARNSKGERIRHLKASGSIKAGSTCPAVMNVTTVTVDGIAEINVRYQAVHVGHDLDVGKIPLSKNERLDLAADLQLGIPMAKILDKTRENFSATSRLSLTTRKDLHNISRDFRISSDTVHHQYDATSVDILVKKFKNEPFNPVLVYKETLPDYPSIRQEDFLLGLMNDAQEKLFKLYGSSCVMIDSTHGTNQYGYELTTLMVHDENHEGLPVATLFSSRTGSDILLPFFENIKKQKTENSQEDHLVIDVNNSKEKQAFEKEAILPSLQKQDEDVNLKKDILLKELKELESIRKDWETLEDWNPLPAALEKIKSIKAMFQIASAGSYESKELPEISKLPPNKLISKQRKKGSKKNMICFMSGFCMNSHIIFPSFSWVSLLKV</sequence>
<dbReference type="PANTHER" id="PTHR33936">
    <property type="entry name" value="PROTEIN CBG17840"/>
    <property type="match status" value="1"/>
</dbReference>
<dbReference type="Pfam" id="PF21056">
    <property type="entry name" value="ZSWIM1-3_RNaseH-like"/>
    <property type="match status" value="1"/>
</dbReference>
<accession>A0A8T0DY14</accession>